<gene>
    <name evidence="1" type="ORF">AC244_32130</name>
</gene>
<proteinExistence type="predicted"/>
<protein>
    <submittedName>
        <fullName evidence="1">Uncharacterized protein</fullName>
    </submittedName>
</protein>
<dbReference type="AlphaFoldDB" id="A0A0L8BF20"/>
<accession>A0A0L8BF20</accession>
<evidence type="ECO:0000313" key="2">
    <source>
        <dbReference type="Proteomes" id="UP000037425"/>
    </source>
</evidence>
<dbReference type="EMBL" id="LGAP01000041">
    <property type="protein sequence ID" value="KOF13193.1"/>
    <property type="molecule type" value="Genomic_DNA"/>
</dbReference>
<dbReference type="Proteomes" id="UP000037425">
    <property type="component" value="Unassembled WGS sequence"/>
</dbReference>
<organism evidence="1 2">
    <name type="scientific">Ensifer adhaerens</name>
    <name type="common">Sinorhizobium morelense</name>
    <dbReference type="NCBI Taxonomy" id="106592"/>
    <lineage>
        <taxon>Bacteria</taxon>
        <taxon>Pseudomonadati</taxon>
        <taxon>Pseudomonadota</taxon>
        <taxon>Alphaproteobacteria</taxon>
        <taxon>Hyphomicrobiales</taxon>
        <taxon>Rhizobiaceae</taxon>
        <taxon>Sinorhizobium/Ensifer group</taxon>
        <taxon>Ensifer</taxon>
    </lineage>
</organism>
<name>A0A0L8BF20_ENSAD</name>
<evidence type="ECO:0000313" key="1">
    <source>
        <dbReference type="EMBL" id="KOF13193.1"/>
    </source>
</evidence>
<dbReference type="PATRIC" id="fig|106592.7.peg.5888"/>
<comment type="caution">
    <text evidence="1">The sequence shown here is derived from an EMBL/GenBank/DDBJ whole genome shotgun (WGS) entry which is preliminary data.</text>
</comment>
<sequence>MNGHLSTSFYSFEDLRSRAQNGDLFVCHIVRESIPIYDPVGQLNILRSEFSFRQSYGDEIQRATDLGWFLVEHGMSIGSGALVNKRIAWCVRTILISRSAETGIPVFSALSLAEFAKSNAVLTLVKNKDETIIDAEILRDLEVLLASFGGDRIFRPRGSYSDYRRRFDSTMNKVGLGTLRADAVASLGYHE</sequence>
<reference evidence="2" key="1">
    <citation type="submission" date="2015-07" db="EMBL/GenBank/DDBJ databases">
        <title>Whole genome sequence of an Ensifer adhaerens strain isolated from a cave pool in the Wind Cave National Park.</title>
        <authorList>
            <person name="Eng W.W.H."/>
            <person name="Gan H.M."/>
            <person name="Barton H.A."/>
            <person name="Savka M.A."/>
        </authorList>
    </citation>
    <scope>NUCLEOTIDE SEQUENCE [LARGE SCALE GENOMIC DNA]</scope>
    <source>
        <strain evidence="2">SD006</strain>
    </source>
</reference>